<organism evidence="2 3">
    <name type="scientific">Vibrio penaeicida</name>
    <dbReference type="NCBI Taxonomy" id="104609"/>
    <lineage>
        <taxon>Bacteria</taxon>
        <taxon>Pseudomonadati</taxon>
        <taxon>Pseudomonadota</taxon>
        <taxon>Gammaproteobacteria</taxon>
        <taxon>Vibrionales</taxon>
        <taxon>Vibrionaceae</taxon>
        <taxon>Vibrio</taxon>
    </lineage>
</organism>
<protein>
    <submittedName>
        <fullName evidence="2">Uncharacterized protein</fullName>
    </submittedName>
</protein>
<feature type="region of interest" description="Disordered" evidence="1">
    <location>
        <begin position="1"/>
        <end position="33"/>
    </location>
</feature>
<comment type="caution">
    <text evidence="2">The sequence shown here is derived from an EMBL/GenBank/DDBJ whole genome shotgun (WGS) entry which is preliminary data.</text>
</comment>
<accession>A0AAV5NLS3</accession>
<dbReference type="EMBL" id="BSNX01000005">
    <property type="protein sequence ID" value="GLQ71358.1"/>
    <property type="molecule type" value="Genomic_DNA"/>
</dbReference>
<feature type="compositionally biased region" description="Basic and acidic residues" evidence="1">
    <location>
        <begin position="1"/>
        <end position="22"/>
    </location>
</feature>
<name>A0AAV5NLS3_9VIBR</name>
<reference evidence="3" key="1">
    <citation type="journal article" date="2019" name="Int. J. Syst. Evol. Microbiol.">
        <title>The Global Catalogue of Microorganisms (GCM) 10K type strain sequencing project: providing services to taxonomists for standard genome sequencing and annotation.</title>
        <authorList>
            <consortium name="The Broad Institute Genomics Platform"/>
            <consortium name="The Broad Institute Genome Sequencing Center for Infectious Disease"/>
            <person name="Wu L."/>
            <person name="Ma J."/>
        </authorList>
    </citation>
    <scope>NUCLEOTIDE SEQUENCE [LARGE SCALE GENOMIC DNA]</scope>
    <source>
        <strain evidence="3">NBRC 15640</strain>
    </source>
</reference>
<dbReference type="Proteomes" id="UP001156690">
    <property type="component" value="Unassembled WGS sequence"/>
</dbReference>
<dbReference type="RefSeq" id="WP_126609749.1">
    <property type="nucleotide sequence ID" value="NZ_AP025144.1"/>
</dbReference>
<evidence type="ECO:0000256" key="1">
    <source>
        <dbReference type="SAM" id="MobiDB-lite"/>
    </source>
</evidence>
<dbReference type="AlphaFoldDB" id="A0AAV5NLS3"/>
<evidence type="ECO:0000313" key="2">
    <source>
        <dbReference type="EMBL" id="GLQ71358.1"/>
    </source>
</evidence>
<keyword evidence="3" id="KW-1185">Reference proteome</keyword>
<sequence>MKKDKDKKHLDAAKKAVEKAKTQNEISNDVSNELENTNEKLNKAIVKKGVFEKFNPNKKTSLDSFIDEKQELLNELRESTKSNDVQTLSWLEIVKLAISKLRKYNPIEADKLESAISIKIKNMNTINNKKVRN</sequence>
<evidence type="ECO:0000313" key="3">
    <source>
        <dbReference type="Proteomes" id="UP001156690"/>
    </source>
</evidence>
<proteinExistence type="predicted"/>
<gene>
    <name evidence="2" type="ORF">GCM10007932_07180</name>
</gene>